<evidence type="ECO:0000313" key="2">
    <source>
        <dbReference type="Proteomes" id="UP000828390"/>
    </source>
</evidence>
<sequence length="360" mass="40167">MNMSCYENVLFVNCSQCSNVTPVSELTNTQTTDLKGLSAELKTVLGEIKSLQNSQEASFRSLQAAYKEHAKFMIERMRFNINTTMDECGKSSVSTLGENEQFIKEEICAGALSILNEFDESTVKELTEMKDDVKSITCSIASSIYKRTGLQNELTQLYENIPKLNENKELCLIASIKCKEKIKQAFAMLGKSGKVFAVQGKSVHNVRMLSDSLKCSIRGICVLADGHVLLVDYSNKNVKLLNLQYQVVSHLDVAPYNAEDICQITPSKVAIAANKGNTTEVQFITVNRTKMLRGRKLQLQHECRGIAHYQGDLLICSGTALYKYALSGKLVCRLYEDPSHRSSGKEHGLFLITLRIFTTK</sequence>
<organism evidence="1 2">
    <name type="scientific">Dreissena polymorpha</name>
    <name type="common">Zebra mussel</name>
    <name type="synonym">Mytilus polymorpha</name>
    <dbReference type="NCBI Taxonomy" id="45954"/>
    <lineage>
        <taxon>Eukaryota</taxon>
        <taxon>Metazoa</taxon>
        <taxon>Spiralia</taxon>
        <taxon>Lophotrochozoa</taxon>
        <taxon>Mollusca</taxon>
        <taxon>Bivalvia</taxon>
        <taxon>Autobranchia</taxon>
        <taxon>Heteroconchia</taxon>
        <taxon>Euheterodonta</taxon>
        <taxon>Imparidentia</taxon>
        <taxon>Neoheterodontei</taxon>
        <taxon>Myida</taxon>
        <taxon>Dreissenoidea</taxon>
        <taxon>Dreissenidae</taxon>
        <taxon>Dreissena</taxon>
    </lineage>
</organism>
<name>A0A9D4FTD6_DREPO</name>
<dbReference type="AlphaFoldDB" id="A0A9D4FTD6"/>
<reference evidence="1" key="1">
    <citation type="journal article" date="2019" name="bioRxiv">
        <title>The Genome of the Zebra Mussel, Dreissena polymorpha: A Resource for Invasive Species Research.</title>
        <authorList>
            <person name="McCartney M.A."/>
            <person name="Auch B."/>
            <person name="Kono T."/>
            <person name="Mallez S."/>
            <person name="Zhang Y."/>
            <person name="Obille A."/>
            <person name="Becker A."/>
            <person name="Abrahante J.E."/>
            <person name="Garbe J."/>
            <person name="Badalamenti J.P."/>
            <person name="Herman A."/>
            <person name="Mangelson H."/>
            <person name="Liachko I."/>
            <person name="Sullivan S."/>
            <person name="Sone E.D."/>
            <person name="Koren S."/>
            <person name="Silverstein K.A.T."/>
            <person name="Beckman K.B."/>
            <person name="Gohl D.M."/>
        </authorList>
    </citation>
    <scope>NUCLEOTIDE SEQUENCE</scope>
    <source>
        <strain evidence="1">Duluth1</strain>
        <tissue evidence="1">Whole animal</tissue>
    </source>
</reference>
<accession>A0A9D4FTD6</accession>
<protein>
    <submittedName>
        <fullName evidence="1">Uncharacterized protein</fullName>
    </submittedName>
</protein>
<dbReference type="Proteomes" id="UP000828390">
    <property type="component" value="Unassembled WGS sequence"/>
</dbReference>
<reference evidence="1" key="2">
    <citation type="submission" date="2020-11" db="EMBL/GenBank/DDBJ databases">
        <authorList>
            <person name="McCartney M.A."/>
            <person name="Auch B."/>
            <person name="Kono T."/>
            <person name="Mallez S."/>
            <person name="Becker A."/>
            <person name="Gohl D.M."/>
            <person name="Silverstein K.A.T."/>
            <person name="Koren S."/>
            <person name="Bechman K.B."/>
            <person name="Herman A."/>
            <person name="Abrahante J.E."/>
            <person name="Garbe J."/>
        </authorList>
    </citation>
    <scope>NUCLEOTIDE SEQUENCE</scope>
    <source>
        <strain evidence="1">Duluth1</strain>
        <tissue evidence="1">Whole animal</tissue>
    </source>
</reference>
<keyword evidence="2" id="KW-1185">Reference proteome</keyword>
<comment type="caution">
    <text evidence="1">The sequence shown here is derived from an EMBL/GenBank/DDBJ whole genome shotgun (WGS) entry which is preliminary data.</text>
</comment>
<dbReference type="EMBL" id="JAIWYP010000006">
    <property type="protein sequence ID" value="KAH3803926.1"/>
    <property type="molecule type" value="Genomic_DNA"/>
</dbReference>
<gene>
    <name evidence="1" type="ORF">DPMN_132198</name>
</gene>
<proteinExistence type="predicted"/>
<evidence type="ECO:0000313" key="1">
    <source>
        <dbReference type="EMBL" id="KAH3803926.1"/>
    </source>
</evidence>